<gene>
    <name evidence="1" type="ORF">AVEN_155079_1</name>
</gene>
<evidence type="ECO:0000313" key="1">
    <source>
        <dbReference type="EMBL" id="GBL75792.1"/>
    </source>
</evidence>
<keyword evidence="2" id="KW-1185">Reference proteome</keyword>
<dbReference type="Proteomes" id="UP000499080">
    <property type="component" value="Unassembled WGS sequence"/>
</dbReference>
<proteinExistence type="predicted"/>
<evidence type="ECO:0000313" key="2">
    <source>
        <dbReference type="Proteomes" id="UP000499080"/>
    </source>
</evidence>
<sequence length="118" mass="13095">MRVEAGPYTVTLAFPPLPHARYVITFPVCFGSCLPTDNFYTLESNSVNAPMTQRQASAALIRALSELISIVVNAIFDSLKPAIHLKDSHAICPKPGLFSPPILIEKYRHAIHFYLEGR</sequence>
<dbReference type="AlphaFoldDB" id="A0A4Y2A7I4"/>
<dbReference type="EMBL" id="BGPR01000008">
    <property type="protein sequence ID" value="GBL75792.1"/>
    <property type="molecule type" value="Genomic_DNA"/>
</dbReference>
<organism evidence="1 2">
    <name type="scientific">Araneus ventricosus</name>
    <name type="common">Orbweaver spider</name>
    <name type="synonym">Epeira ventricosa</name>
    <dbReference type="NCBI Taxonomy" id="182803"/>
    <lineage>
        <taxon>Eukaryota</taxon>
        <taxon>Metazoa</taxon>
        <taxon>Ecdysozoa</taxon>
        <taxon>Arthropoda</taxon>
        <taxon>Chelicerata</taxon>
        <taxon>Arachnida</taxon>
        <taxon>Araneae</taxon>
        <taxon>Araneomorphae</taxon>
        <taxon>Entelegynae</taxon>
        <taxon>Araneoidea</taxon>
        <taxon>Araneidae</taxon>
        <taxon>Araneus</taxon>
    </lineage>
</organism>
<reference evidence="1 2" key="1">
    <citation type="journal article" date="2019" name="Sci. Rep.">
        <title>Orb-weaving spider Araneus ventricosus genome elucidates the spidroin gene catalogue.</title>
        <authorList>
            <person name="Kono N."/>
            <person name="Nakamura H."/>
            <person name="Ohtoshi R."/>
            <person name="Moran D.A.P."/>
            <person name="Shinohara A."/>
            <person name="Yoshida Y."/>
            <person name="Fujiwara M."/>
            <person name="Mori M."/>
            <person name="Tomita M."/>
            <person name="Arakawa K."/>
        </authorList>
    </citation>
    <scope>NUCLEOTIDE SEQUENCE [LARGE SCALE GENOMIC DNA]</scope>
</reference>
<name>A0A4Y2A7I4_ARAVE</name>
<protein>
    <submittedName>
        <fullName evidence="1">Uncharacterized protein</fullName>
    </submittedName>
</protein>
<accession>A0A4Y2A7I4</accession>
<comment type="caution">
    <text evidence="1">The sequence shown here is derived from an EMBL/GenBank/DDBJ whole genome shotgun (WGS) entry which is preliminary data.</text>
</comment>